<dbReference type="PANTHER" id="PTHR30540">
    <property type="entry name" value="OSMOTIC STRESS POTASSIUM TRANSPORTER"/>
    <property type="match status" value="1"/>
</dbReference>
<dbReference type="Pfam" id="PF02705">
    <property type="entry name" value="K_trans"/>
    <property type="match status" value="1"/>
</dbReference>
<feature type="transmembrane region" description="Helical" evidence="12">
    <location>
        <begin position="53"/>
        <end position="74"/>
    </location>
</feature>
<evidence type="ECO:0000256" key="3">
    <source>
        <dbReference type="ARBA" id="ARBA00022448"/>
    </source>
</evidence>
<feature type="transmembrane region" description="Helical" evidence="12">
    <location>
        <begin position="404"/>
        <end position="423"/>
    </location>
</feature>
<dbReference type="GO" id="GO:0005886">
    <property type="term" value="C:plasma membrane"/>
    <property type="evidence" value="ECO:0007669"/>
    <property type="project" value="UniProtKB-SubCell"/>
</dbReference>
<proteinExistence type="inferred from homology"/>
<dbReference type="InterPro" id="IPR003855">
    <property type="entry name" value="K+_transporter"/>
</dbReference>
<evidence type="ECO:0000256" key="7">
    <source>
        <dbReference type="ARBA" id="ARBA00022847"/>
    </source>
</evidence>
<feature type="transmembrane region" description="Helical" evidence="12">
    <location>
        <begin position="343"/>
        <end position="363"/>
    </location>
</feature>
<dbReference type="HAMAP" id="MF_01522">
    <property type="entry name" value="Kup"/>
    <property type="match status" value="1"/>
</dbReference>
<keyword evidence="5 12" id="KW-0633">Potassium transport</keyword>
<comment type="catalytic activity">
    <reaction evidence="12">
        <text>K(+)(in) + H(+)(in) = K(+)(out) + H(+)(out)</text>
        <dbReference type="Rhea" id="RHEA:28490"/>
        <dbReference type="ChEBI" id="CHEBI:15378"/>
        <dbReference type="ChEBI" id="CHEBI:29103"/>
    </reaction>
</comment>
<evidence type="ECO:0000256" key="10">
    <source>
        <dbReference type="ARBA" id="ARBA00023065"/>
    </source>
</evidence>
<reference evidence="15 16" key="1">
    <citation type="submission" date="2018-10" db="EMBL/GenBank/DDBJ databases">
        <title>Genomic Encyclopedia of Type Strains, Phase IV (KMG-IV): sequencing the most valuable type-strain genomes for metagenomic binning, comparative biology and taxonomic classification.</title>
        <authorList>
            <person name="Goeker M."/>
        </authorList>
    </citation>
    <scope>NUCLEOTIDE SEQUENCE [LARGE SCALE GENOMIC DNA]</scope>
    <source>
        <strain evidence="15 16">DSM 26916</strain>
    </source>
</reference>
<feature type="transmembrane region" description="Helical" evidence="12">
    <location>
        <begin position="251"/>
        <end position="271"/>
    </location>
</feature>
<feature type="domain" description="K+ potassium transporter C-terminal" evidence="14">
    <location>
        <begin position="481"/>
        <end position="629"/>
    </location>
</feature>
<evidence type="ECO:0000256" key="5">
    <source>
        <dbReference type="ARBA" id="ARBA00022538"/>
    </source>
</evidence>
<evidence type="ECO:0000256" key="6">
    <source>
        <dbReference type="ARBA" id="ARBA00022692"/>
    </source>
</evidence>
<dbReference type="InterPro" id="IPR023051">
    <property type="entry name" value="Kup"/>
</dbReference>
<feature type="transmembrane region" description="Helical" evidence="12">
    <location>
        <begin position="170"/>
        <end position="195"/>
    </location>
</feature>
<feature type="domain" description="K+ potassium transporter integral membrane" evidence="13">
    <location>
        <begin position="16"/>
        <end position="469"/>
    </location>
</feature>
<keyword evidence="3 12" id="KW-0813">Transport</keyword>
<dbReference type="GO" id="GO:0015079">
    <property type="term" value="F:potassium ion transmembrane transporter activity"/>
    <property type="evidence" value="ECO:0007669"/>
    <property type="project" value="UniProtKB-UniRule"/>
</dbReference>
<feature type="transmembrane region" description="Helical" evidence="12">
    <location>
        <begin position="12"/>
        <end position="33"/>
    </location>
</feature>
<evidence type="ECO:0000256" key="9">
    <source>
        <dbReference type="ARBA" id="ARBA00022989"/>
    </source>
</evidence>
<organism evidence="15 16">
    <name type="scientific">Sulfurisoma sediminicola</name>
    <dbReference type="NCBI Taxonomy" id="1381557"/>
    <lineage>
        <taxon>Bacteria</taxon>
        <taxon>Pseudomonadati</taxon>
        <taxon>Pseudomonadota</taxon>
        <taxon>Betaproteobacteria</taxon>
        <taxon>Nitrosomonadales</taxon>
        <taxon>Sterolibacteriaceae</taxon>
        <taxon>Sulfurisoma</taxon>
    </lineage>
</organism>
<evidence type="ECO:0000259" key="13">
    <source>
        <dbReference type="Pfam" id="PF02705"/>
    </source>
</evidence>
<keyword evidence="8 12" id="KW-0630">Potassium</keyword>
<dbReference type="InterPro" id="IPR053951">
    <property type="entry name" value="K_trans_N"/>
</dbReference>
<keyword evidence="9 12" id="KW-1133">Transmembrane helix</keyword>
<feature type="transmembrane region" description="Helical" evidence="12">
    <location>
        <begin position="145"/>
        <end position="163"/>
    </location>
</feature>
<keyword evidence="11 12" id="KW-0472">Membrane</keyword>
<protein>
    <recommendedName>
        <fullName evidence="12">Probable potassium transport system protein Kup</fullName>
    </recommendedName>
</protein>
<evidence type="ECO:0000313" key="16">
    <source>
        <dbReference type="Proteomes" id="UP000268908"/>
    </source>
</evidence>
<evidence type="ECO:0000256" key="4">
    <source>
        <dbReference type="ARBA" id="ARBA00022475"/>
    </source>
</evidence>
<keyword evidence="4 12" id="KW-1003">Cell membrane</keyword>
<feature type="transmembrane region" description="Helical" evidence="12">
    <location>
        <begin position="291"/>
        <end position="311"/>
    </location>
</feature>
<sequence>MSATEEGRKSGLAAMSVAAMGVVYGDIGTSPLYTLKEVFSSGHHPVPVTPDNVLGILSLVFWALTITVSLKYVVFITRADNKGEGGIMALTSLALRTERLHPNMVWLLSALGIFGAALFYGDAVITPALSVLSAVEGLEVATPAFKPYVVPISLGILIGLFLFQRSGTASVAALFGPVMLFWFATLGALGVWNIVKHPGVIAAINPWYALNFFATNTTLAFLALGAVVLAITGGEALYADMGHFGRRPIKWAWLAYVFPLLYLNYLGQGALILDNPQAIQNPFFLSAPEMLLYPLVALATVATIIASQAVISGAYSLTSQAIQLGYCPRIQIRFTSERQMGQIYIPNINWLLLIAVVALVLMFRSSSALASAYGIAVTLTMMIDTVLAFVVVRALWKWNWLQAGLFLAAFVVVDFAFFSANIVKVLDGGWFPLVLGSVIFTFLATWKRGRALLYERLKQDSMPLDAFIQSLEYGGPHRVEGLGVFMTTNPDGVPRAMLHNLLHNKVLHEKVVLLNVRVEDVPHVPEIDRIEVRPLPQGFYQVLVRYGFKDEPDIPLALTLCEPLGLKYEVMETSFFLGRETIVPRARVARMPRWRQLLFTFMFRNAEPATAFFKIPTNRVVELGTQVEL</sequence>
<keyword evidence="6 12" id="KW-0812">Transmembrane</keyword>
<dbReference type="GO" id="GO:0015293">
    <property type="term" value="F:symporter activity"/>
    <property type="evidence" value="ECO:0007669"/>
    <property type="project" value="UniProtKB-UniRule"/>
</dbReference>
<keyword evidence="16" id="KW-1185">Reference proteome</keyword>
<evidence type="ECO:0000256" key="2">
    <source>
        <dbReference type="ARBA" id="ARBA00007019"/>
    </source>
</evidence>
<dbReference type="EMBL" id="RCCI01000007">
    <property type="protein sequence ID" value="RLJ62753.1"/>
    <property type="molecule type" value="Genomic_DNA"/>
</dbReference>
<accession>A0A497X9F4</accession>
<evidence type="ECO:0000313" key="15">
    <source>
        <dbReference type="EMBL" id="RLJ62753.1"/>
    </source>
</evidence>
<comment type="similarity">
    <text evidence="2 12">Belongs to the HAK/KUP transporter (TC 2.A.72) family.</text>
</comment>
<dbReference type="Pfam" id="PF22776">
    <property type="entry name" value="K_trans_C"/>
    <property type="match status" value="1"/>
</dbReference>
<evidence type="ECO:0000259" key="14">
    <source>
        <dbReference type="Pfam" id="PF22776"/>
    </source>
</evidence>
<dbReference type="PANTHER" id="PTHR30540:SF79">
    <property type="entry name" value="LOW AFFINITY POTASSIUM TRANSPORT SYSTEM PROTEIN KUP"/>
    <property type="match status" value="1"/>
</dbReference>
<comment type="subcellular location">
    <subcellularLocation>
        <location evidence="12">Cell membrane</location>
        <topology evidence="12">Multi-pass membrane protein</topology>
    </subcellularLocation>
    <subcellularLocation>
        <location evidence="1">Membrane</location>
        <topology evidence="1">Multi-pass membrane protein</topology>
    </subcellularLocation>
</comment>
<feature type="transmembrane region" description="Helical" evidence="12">
    <location>
        <begin position="207"/>
        <end position="231"/>
    </location>
</feature>
<evidence type="ECO:0000256" key="11">
    <source>
        <dbReference type="ARBA" id="ARBA00023136"/>
    </source>
</evidence>
<dbReference type="InterPro" id="IPR053952">
    <property type="entry name" value="K_trans_C"/>
</dbReference>
<dbReference type="AlphaFoldDB" id="A0A497X9F4"/>
<comment type="caution">
    <text evidence="15">The sequence shown here is derived from an EMBL/GenBank/DDBJ whole genome shotgun (WGS) entry which is preliminary data.</text>
</comment>
<keyword evidence="10 12" id="KW-0406">Ion transport</keyword>
<evidence type="ECO:0000256" key="1">
    <source>
        <dbReference type="ARBA" id="ARBA00004141"/>
    </source>
</evidence>
<comment type="function">
    <text evidence="12">Transport of potassium into the cell. Likely operates as a K(+):H(+) symporter.</text>
</comment>
<keyword evidence="7 12" id="KW-0769">Symport</keyword>
<feature type="transmembrane region" description="Helical" evidence="12">
    <location>
        <begin position="369"/>
        <end position="392"/>
    </location>
</feature>
<feature type="transmembrane region" description="Helical" evidence="12">
    <location>
        <begin position="105"/>
        <end position="125"/>
    </location>
</feature>
<dbReference type="Proteomes" id="UP000268908">
    <property type="component" value="Unassembled WGS sequence"/>
</dbReference>
<evidence type="ECO:0000256" key="12">
    <source>
        <dbReference type="HAMAP-Rule" id="MF_01522"/>
    </source>
</evidence>
<feature type="transmembrane region" description="Helical" evidence="12">
    <location>
        <begin position="429"/>
        <end position="446"/>
    </location>
</feature>
<name>A0A497X9F4_9PROT</name>
<gene>
    <name evidence="12" type="primary">kup</name>
    <name evidence="15" type="ORF">DFR35_2569</name>
</gene>
<evidence type="ECO:0000256" key="8">
    <source>
        <dbReference type="ARBA" id="ARBA00022958"/>
    </source>
</evidence>